<evidence type="ECO:0000256" key="1">
    <source>
        <dbReference type="SAM" id="MobiDB-lite"/>
    </source>
</evidence>
<evidence type="ECO:0000313" key="2">
    <source>
        <dbReference type="EMBL" id="EYF01462.1"/>
    </source>
</evidence>
<dbReference type="AlphaFoldDB" id="A0A017SXH2"/>
<keyword evidence="3" id="KW-1185">Reference proteome</keyword>
<proteinExistence type="predicted"/>
<comment type="caution">
    <text evidence="2">The sequence shown here is derived from an EMBL/GenBank/DDBJ whole genome shotgun (WGS) entry which is preliminary data.</text>
</comment>
<organism evidence="2 3">
    <name type="scientific">Chondromyces apiculatus DSM 436</name>
    <dbReference type="NCBI Taxonomy" id="1192034"/>
    <lineage>
        <taxon>Bacteria</taxon>
        <taxon>Pseudomonadati</taxon>
        <taxon>Myxococcota</taxon>
        <taxon>Polyangia</taxon>
        <taxon>Polyangiales</taxon>
        <taxon>Polyangiaceae</taxon>
        <taxon>Chondromyces</taxon>
    </lineage>
</organism>
<dbReference type="Proteomes" id="UP000019678">
    <property type="component" value="Unassembled WGS sequence"/>
</dbReference>
<name>A0A017SXH2_9BACT</name>
<protein>
    <submittedName>
        <fullName evidence="2">Uncharacterized protein</fullName>
    </submittedName>
</protein>
<accession>A0A017SXH2</accession>
<dbReference type="EMBL" id="ASRX01000081">
    <property type="protein sequence ID" value="EYF01462.1"/>
    <property type="molecule type" value="Genomic_DNA"/>
</dbReference>
<evidence type="ECO:0000313" key="3">
    <source>
        <dbReference type="Proteomes" id="UP000019678"/>
    </source>
</evidence>
<reference evidence="2 3" key="1">
    <citation type="submission" date="2013-05" db="EMBL/GenBank/DDBJ databases">
        <title>Genome assembly of Chondromyces apiculatus DSM 436.</title>
        <authorList>
            <person name="Sharma G."/>
            <person name="Khatri I."/>
            <person name="Kaur C."/>
            <person name="Mayilraj S."/>
            <person name="Subramanian S."/>
        </authorList>
    </citation>
    <scope>NUCLEOTIDE SEQUENCE [LARGE SCALE GENOMIC DNA]</scope>
    <source>
        <strain evidence="2 3">DSM 436</strain>
    </source>
</reference>
<feature type="region of interest" description="Disordered" evidence="1">
    <location>
        <begin position="1"/>
        <end position="27"/>
    </location>
</feature>
<sequence>MPQADPSTALAGRHAGPKERGSAFRRNTWPLVSDADDKATAFLLHGNSDRASSR</sequence>
<gene>
    <name evidence="2" type="ORF">CAP_8295</name>
</gene>